<accession>A0A6G7VMH7</accession>
<keyword evidence="2" id="KW-0479">Metal-binding</keyword>
<dbReference type="AlphaFoldDB" id="A0A6G7VMH7"/>
<dbReference type="RefSeq" id="WP_166191332.1">
    <property type="nucleotide sequence ID" value="NZ_CP049811.1"/>
</dbReference>
<dbReference type="GO" id="GO:0019877">
    <property type="term" value="P:diaminopimelate biosynthetic process"/>
    <property type="evidence" value="ECO:0007669"/>
    <property type="project" value="UniProtKB-ARBA"/>
</dbReference>
<dbReference type="GO" id="GO:0046872">
    <property type="term" value="F:metal ion binding"/>
    <property type="evidence" value="ECO:0007669"/>
    <property type="project" value="UniProtKB-KW"/>
</dbReference>
<evidence type="ECO:0000313" key="5">
    <source>
        <dbReference type="Proteomes" id="UP000500791"/>
    </source>
</evidence>
<evidence type="ECO:0000256" key="1">
    <source>
        <dbReference type="ARBA" id="ARBA00022801"/>
    </source>
</evidence>
<keyword evidence="5" id="KW-1185">Reference proteome</keyword>
<feature type="domain" description="Peptidase M20 dimerisation" evidence="3">
    <location>
        <begin position="187"/>
        <end position="281"/>
    </location>
</feature>
<comment type="cofactor">
    <cofactor evidence="2">
        <name>Mn(2+)</name>
        <dbReference type="ChEBI" id="CHEBI:29035"/>
    </cofactor>
    <text evidence="2">The Mn(2+) ion enhances activity.</text>
</comment>
<dbReference type="InterPro" id="IPR017439">
    <property type="entry name" value="Amidohydrolase"/>
</dbReference>
<dbReference type="KEGG" id="mon:G8E03_10350"/>
<dbReference type="SUPFAM" id="SSF55031">
    <property type="entry name" value="Bacterial exopeptidase dimerisation domain"/>
    <property type="match status" value="1"/>
</dbReference>
<dbReference type="GO" id="GO:0050118">
    <property type="term" value="F:N-acetyldiaminopimelate deacetylase activity"/>
    <property type="evidence" value="ECO:0007669"/>
    <property type="project" value="UniProtKB-ARBA"/>
</dbReference>
<name>A0A6G7VMH7_9RHOB</name>
<dbReference type="Pfam" id="PF07687">
    <property type="entry name" value="M20_dimer"/>
    <property type="match status" value="1"/>
</dbReference>
<feature type="binding site" evidence="2">
    <location>
        <position position="105"/>
    </location>
    <ligand>
        <name>Mn(2+)</name>
        <dbReference type="ChEBI" id="CHEBI:29035"/>
        <label>2</label>
    </ligand>
</feature>
<reference evidence="4 5" key="1">
    <citation type="submission" date="2020-03" db="EMBL/GenBank/DDBJ databases">
        <title>Complete genome sequence of Monaibacterium sp. ALG8 with diverse plasmids.</title>
        <authorList>
            <person name="Sun C."/>
        </authorList>
    </citation>
    <scope>NUCLEOTIDE SEQUENCE [LARGE SCALE GENOMIC DNA]</scope>
    <source>
        <strain evidence="4 5">ALG8</strain>
    </source>
</reference>
<evidence type="ECO:0000256" key="2">
    <source>
        <dbReference type="PIRSR" id="PIRSR005962-1"/>
    </source>
</evidence>
<dbReference type="Gene3D" id="3.40.630.10">
    <property type="entry name" value="Zn peptidases"/>
    <property type="match status" value="1"/>
</dbReference>
<feature type="binding site" evidence="2">
    <location>
        <position position="138"/>
    </location>
    <ligand>
        <name>Mn(2+)</name>
        <dbReference type="ChEBI" id="CHEBI:29035"/>
        <label>2</label>
    </ligand>
</feature>
<keyword evidence="1 4" id="KW-0378">Hydrolase</keyword>
<feature type="binding site" evidence="2">
    <location>
        <position position="164"/>
    </location>
    <ligand>
        <name>Mn(2+)</name>
        <dbReference type="ChEBI" id="CHEBI:29035"/>
        <label>2</label>
    </ligand>
</feature>
<evidence type="ECO:0000259" key="3">
    <source>
        <dbReference type="Pfam" id="PF07687"/>
    </source>
</evidence>
<dbReference type="CDD" id="cd05666">
    <property type="entry name" value="M20_Acy1-like"/>
    <property type="match status" value="1"/>
</dbReference>
<dbReference type="EMBL" id="CP049811">
    <property type="protein sequence ID" value="QIK41132.1"/>
    <property type="molecule type" value="Genomic_DNA"/>
</dbReference>
<dbReference type="InterPro" id="IPR036264">
    <property type="entry name" value="Bact_exopeptidase_dim_dom"/>
</dbReference>
<dbReference type="FunFam" id="3.30.70.360:FF:000001">
    <property type="entry name" value="N-acetyldiaminopimelate deacetylase"/>
    <property type="match status" value="1"/>
</dbReference>
<evidence type="ECO:0000313" key="4">
    <source>
        <dbReference type="EMBL" id="QIK41132.1"/>
    </source>
</evidence>
<feature type="binding site" evidence="2">
    <location>
        <position position="103"/>
    </location>
    <ligand>
        <name>Mn(2+)</name>
        <dbReference type="ChEBI" id="CHEBI:29035"/>
        <label>2</label>
    </ligand>
</feature>
<dbReference type="PANTHER" id="PTHR11014:SF63">
    <property type="entry name" value="METALLOPEPTIDASE, PUTATIVE (AFU_ORTHOLOGUE AFUA_6G09600)-RELATED"/>
    <property type="match status" value="1"/>
</dbReference>
<dbReference type="Gene3D" id="3.30.70.360">
    <property type="match status" value="1"/>
</dbReference>
<gene>
    <name evidence="4" type="ORF">G8E03_10350</name>
</gene>
<feature type="binding site" evidence="2">
    <location>
        <position position="359"/>
    </location>
    <ligand>
        <name>Mn(2+)</name>
        <dbReference type="ChEBI" id="CHEBI:29035"/>
        <label>2</label>
    </ligand>
</feature>
<dbReference type="InterPro" id="IPR002933">
    <property type="entry name" value="Peptidase_M20"/>
</dbReference>
<dbReference type="PIRSF" id="PIRSF005962">
    <property type="entry name" value="Pept_M20D_amidohydro"/>
    <property type="match status" value="1"/>
</dbReference>
<proteinExistence type="predicted"/>
<dbReference type="Proteomes" id="UP000500791">
    <property type="component" value="Chromosome"/>
</dbReference>
<sequence length="388" mass="41349">MAVINRIAEFHEDMKEWRQHIHANPELGYDCHETAAYVVEKLKSFGIEQIETGIAQSGVVALIHGQGGDGPTIGLRADMDALPIQEVRDLPYKSTKQGKMHACGHDGHTTMLLGAARYLAETRNFKGTVALIFQPAEEGGGGGLAMCEEGVMDTYDIAQVYGLHNQPSEAFGTFLTRPGPLMAAADTFSIDVVGVGAHAAMPHQGIDSVQIACQIAQGLQMIAARNTDPLKSCVLSITTIHAGSADNVLPATAQMGGTVRTLDEDVREMVIARMQQVAVNIAAAHGGTASVTYNRGYPVTVNHPAQTELAASVARAVMGDDKVTTEMIPMMGAEDFSYMLERRPGAYLFLGSSGGAGLHHPEFDFNDEISPIGASWFVKMVETAQPAG</sequence>
<dbReference type="InterPro" id="IPR011650">
    <property type="entry name" value="Peptidase_M20_dimer"/>
</dbReference>
<dbReference type="NCBIfam" id="TIGR01891">
    <property type="entry name" value="amidohydrolases"/>
    <property type="match status" value="1"/>
</dbReference>
<keyword evidence="2" id="KW-0464">Manganese</keyword>
<dbReference type="SUPFAM" id="SSF53187">
    <property type="entry name" value="Zn-dependent exopeptidases"/>
    <property type="match status" value="1"/>
</dbReference>
<dbReference type="PANTHER" id="PTHR11014">
    <property type="entry name" value="PEPTIDASE M20 FAMILY MEMBER"/>
    <property type="match status" value="1"/>
</dbReference>
<protein>
    <submittedName>
        <fullName evidence="4">Amidohydrolase</fullName>
    </submittedName>
</protein>
<dbReference type="Pfam" id="PF01546">
    <property type="entry name" value="Peptidase_M20"/>
    <property type="match status" value="1"/>
</dbReference>
<organism evidence="4 5">
    <name type="scientific">Pontivivens nitratireducens</name>
    <dbReference type="NCBI Taxonomy" id="2758038"/>
    <lineage>
        <taxon>Bacteria</taxon>
        <taxon>Pseudomonadati</taxon>
        <taxon>Pseudomonadota</taxon>
        <taxon>Alphaproteobacteria</taxon>
        <taxon>Rhodobacterales</taxon>
        <taxon>Paracoccaceae</taxon>
        <taxon>Pontivivens</taxon>
    </lineage>
</organism>